<comment type="caution">
    <text evidence="1">The sequence shown here is derived from an EMBL/GenBank/DDBJ whole genome shotgun (WGS) entry which is preliminary data.</text>
</comment>
<accession>A0ACC1P1W4</accession>
<dbReference type="EMBL" id="JANSHE010003623">
    <property type="protein sequence ID" value="KAJ2985253.1"/>
    <property type="molecule type" value="Genomic_DNA"/>
</dbReference>
<proteinExistence type="predicted"/>
<evidence type="ECO:0000313" key="1">
    <source>
        <dbReference type="EMBL" id="KAJ2985253.1"/>
    </source>
</evidence>
<organism evidence="1 2">
    <name type="scientific">Trametes sanguinea</name>
    <dbReference type="NCBI Taxonomy" id="158606"/>
    <lineage>
        <taxon>Eukaryota</taxon>
        <taxon>Fungi</taxon>
        <taxon>Dikarya</taxon>
        <taxon>Basidiomycota</taxon>
        <taxon>Agaricomycotina</taxon>
        <taxon>Agaricomycetes</taxon>
        <taxon>Polyporales</taxon>
        <taxon>Polyporaceae</taxon>
        <taxon>Trametes</taxon>
    </lineage>
</organism>
<reference evidence="1" key="1">
    <citation type="submission" date="2022-08" db="EMBL/GenBank/DDBJ databases">
        <title>Genome Sequence of Pycnoporus sanguineus.</title>
        <authorList>
            <person name="Buettner E."/>
        </authorList>
    </citation>
    <scope>NUCLEOTIDE SEQUENCE</scope>
    <source>
        <strain evidence="1">CG-C14</strain>
    </source>
</reference>
<sequence length="194" mass="21506">MSDDSSSSYRIEPLNGDNYPTWRIQMSDILAELELWEYVTGATPMPTDTALQPGLAEMVNSKLGVGIPPTNGWMVELLGEGGKTYRIYISGDTLMVDDLKSIPEMFPHVDLMLIHLGGTSIPGPNLPLLMVTMDADQGIQLVHLINADVTIPIHYDDYDAFKSPLKDFQDLVTQAGLDKKVVYLNRGDQYAFKV</sequence>
<keyword evidence="2" id="KW-1185">Reference proteome</keyword>
<name>A0ACC1P1W4_9APHY</name>
<evidence type="ECO:0000313" key="2">
    <source>
        <dbReference type="Proteomes" id="UP001144978"/>
    </source>
</evidence>
<dbReference type="Proteomes" id="UP001144978">
    <property type="component" value="Unassembled WGS sequence"/>
</dbReference>
<protein>
    <submittedName>
        <fullName evidence="1">Uncharacterized protein</fullName>
    </submittedName>
</protein>
<gene>
    <name evidence="1" type="ORF">NUW54_g10209</name>
</gene>